<evidence type="ECO:0000313" key="3">
    <source>
        <dbReference type="Proteomes" id="UP001165135"/>
    </source>
</evidence>
<accession>A0A9W6VML2</accession>
<protein>
    <recommendedName>
        <fullName evidence="4">DUF3592 domain-containing protein</fullName>
    </recommendedName>
</protein>
<keyword evidence="1" id="KW-0472">Membrane</keyword>
<reference evidence="2" key="1">
    <citation type="submission" date="2023-03" db="EMBL/GenBank/DDBJ databases">
        <title>Actinoallomurus iriomotensis NBRC 103681.</title>
        <authorList>
            <person name="Ichikawa N."/>
            <person name="Sato H."/>
            <person name="Tonouchi N."/>
        </authorList>
    </citation>
    <scope>NUCLEOTIDE SEQUENCE</scope>
    <source>
        <strain evidence="2">NBRC 103681</strain>
    </source>
</reference>
<dbReference type="RefSeq" id="WP_285619356.1">
    <property type="nucleotide sequence ID" value="NZ_BSTJ01000002.1"/>
</dbReference>
<keyword evidence="1" id="KW-1133">Transmembrane helix</keyword>
<feature type="transmembrane region" description="Helical" evidence="1">
    <location>
        <begin position="6"/>
        <end position="32"/>
    </location>
</feature>
<evidence type="ECO:0000256" key="1">
    <source>
        <dbReference type="SAM" id="Phobius"/>
    </source>
</evidence>
<keyword evidence="1" id="KW-0812">Transmembrane</keyword>
<feature type="transmembrane region" description="Helical" evidence="1">
    <location>
        <begin position="118"/>
        <end position="144"/>
    </location>
</feature>
<organism evidence="2 3">
    <name type="scientific">Actinoallomurus iriomotensis</name>
    <dbReference type="NCBI Taxonomy" id="478107"/>
    <lineage>
        <taxon>Bacteria</taxon>
        <taxon>Bacillati</taxon>
        <taxon>Actinomycetota</taxon>
        <taxon>Actinomycetes</taxon>
        <taxon>Streptosporangiales</taxon>
        <taxon>Thermomonosporaceae</taxon>
        <taxon>Actinoallomurus</taxon>
    </lineage>
</organism>
<name>A0A9W6VML2_9ACTN</name>
<evidence type="ECO:0000313" key="2">
    <source>
        <dbReference type="EMBL" id="GLY73805.1"/>
    </source>
</evidence>
<dbReference type="Proteomes" id="UP001165135">
    <property type="component" value="Unassembled WGS sequence"/>
</dbReference>
<gene>
    <name evidence="2" type="ORF">Airi01_020720</name>
</gene>
<comment type="caution">
    <text evidence="2">The sequence shown here is derived from an EMBL/GenBank/DDBJ whole genome shotgun (WGS) entry which is preliminary data.</text>
</comment>
<evidence type="ECO:0008006" key="4">
    <source>
        <dbReference type="Google" id="ProtNLM"/>
    </source>
</evidence>
<dbReference type="EMBL" id="BSTJ01000002">
    <property type="protein sequence ID" value="GLY73805.1"/>
    <property type="molecule type" value="Genomic_DNA"/>
</dbReference>
<dbReference type="AlphaFoldDB" id="A0A9W6VML2"/>
<sequence length="147" mass="15511">MEGADLRIVSAVILLAVAGFAFFMARAVLVAASSGMYLKLRGVRARGTCVGSVPGRYGSGVAVRFEDLAGTTRTASVYGWNGTLLPETGEPVEIVYSRRNPRNADRWPVRTQNAVGNVLYLSLCGLVIGALGAGAFWVAVLAAWSAF</sequence>
<proteinExistence type="predicted"/>